<dbReference type="Gene3D" id="3.40.50.200">
    <property type="entry name" value="Peptidase S8/S53 domain"/>
    <property type="match status" value="1"/>
</dbReference>
<dbReference type="PROSITE" id="PS51892">
    <property type="entry name" value="SUBTILASE"/>
    <property type="match status" value="1"/>
</dbReference>
<dbReference type="AlphaFoldDB" id="A0AA95H8Q9"/>
<dbReference type="InterPro" id="IPR050131">
    <property type="entry name" value="Peptidase_S8_subtilisin-like"/>
</dbReference>
<sequence length="422" mass="44671">MQYRFSIMILSASLGLTACGSAPTPNAYKVVGMTDQSAACQINQDICVRTHLFRQVTYRNNEVLLTYDSQQKDEVADDILKKYNMRAKRSDTLASIQTKMITASTGGRDPYDLAQLIKQNEKQVDANTNNIFVSTNIDSGSSTAKAKPEPYPLGLTGIEALRSQTRGKGVLIGMIDTPVDMTHSDLGNSLERLNLITQGSKDNLVHGTQVAGVIVSRNPRIGIAPDAKLLAISAFSANPNKPSERNSDTTLVANALEKAIERKVDILNLSFAGGSDPVVDKLVETAVKQGIIVVASAGNGGPSAKPAYPAALPGVIAVTAVDKGEGVFRMANRGSYIDLAAPGVGIFTTAPDNSFSVSSGTSLATAHATGVIALLLSVKRNGFRPNLLNDTAIDLGKSGWDEDYGYGLISADRALNKLTGKN</sequence>
<reference evidence="8" key="1">
    <citation type="journal article" date="2023" name="Int. J. Mol. Sci.">
        <title>Metagenomics Revealed a New Genus 'Candidatus Thiocaldithrix dubininis' gen. nov., sp. nov. and a New Species 'Candidatus Thiothrix putei' sp. nov. in the Family Thiotrichaceae, Some Members of Which Have Traits of Both Na+- and H+-Motive Energetics.</title>
        <authorList>
            <person name="Ravin N.V."/>
            <person name="Muntyan M.S."/>
            <person name="Smolyakov D.D."/>
            <person name="Rudenko T.S."/>
            <person name="Beletsky A.V."/>
            <person name="Mardanov A.V."/>
            <person name="Grabovich M.Y."/>
        </authorList>
    </citation>
    <scope>NUCLEOTIDE SEQUENCE</scope>
    <source>
        <strain evidence="8">GKL-01</strain>
    </source>
</reference>
<dbReference type="Proteomes" id="UP001300672">
    <property type="component" value="Chromosome"/>
</dbReference>
<feature type="chain" id="PRO_5041658047" evidence="6">
    <location>
        <begin position="19"/>
        <end position="422"/>
    </location>
</feature>
<dbReference type="CDD" id="cd05561">
    <property type="entry name" value="Peptidases_S8_4"/>
    <property type="match status" value="1"/>
</dbReference>
<dbReference type="PROSITE" id="PS51257">
    <property type="entry name" value="PROKAR_LIPOPROTEIN"/>
    <property type="match status" value="1"/>
</dbReference>
<evidence type="ECO:0000256" key="1">
    <source>
        <dbReference type="ARBA" id="ARBA00011073"/>
    </source>
</evidence>
<keyword evidence="2 5" id="KW-0645">Protease</keyword>
<dbReference type="PROSITE" id="PS00137">
    <property type="entry name" value="SUBTILASE_HIS"/>
    <property type="match status" value="1"/>
</dbReference>
<proteinExistence type="inferred from homology"/>
<dbReference type="GO" id="GO:0004252">
    <property type="term" value="F:serine-type endopeptidase activity"/>
    <property type="evidence" value="ECO:0007669"/>
    <property type="project" value="UniProtKB-UniRule"/>
</dbReference>
<dbReference type="InterPro" id="IPR022398">
    <property type="entry name" value="Peptidase_S8_His-AS"/>
</dbReference>
<evidence type="ECO:0000256" key="5">
    <source>
        <dbReference type="PROSITE-ProRule" id="PRU01240"/>
    </source>
</evidence>
<evidence type="ECO:0000256" key="6">
    <source>
        <dbReference type="SAM" id="SignalP"/>
    </source>
</evidence>
<dbReference type="EMBL" id="CP124755">
    <property type="protein sequence ID" value="WGZ90364.1"/>
    <property type="molecule type" value="Genomic_DNA"/>
</dbReference>
<dbReference type="InterPro" id="IPR015500">
    <property type="entry name" value="Peptidase_S8_subtilisin-rel"/>
</dbReference>
<evidence type="ECO:0000256" key="3">
    <source>
        <dbReference type="ARBA" id="ARBA00022801"/>
    </source>
</evidence>
<feature type="active site" description="Charge relay system" evidence="5">
    <location>
        <position position="176"/>
    </location>
</feature>
<evidence type="ECO:0000259" key="7">
    <source>
        <dbReference type="Pfam" id="PF00082"/>
    </source>
</evidence>
<protein>
    <submittedName>
        <fullName evidence="8">S8 family serine peptidase</fullName>
    </submittedName>
</protein>
<evidence type="ECO:0000313" key="8">
    <source>
        <dbReference type="EMBL" id="WGZ90364.1"/>
    </source>
</evidence>
<dbReference type="KEGG" id="tdu:QJT80_12860"/>
<feature type="active site" description="Charge relay system" evidence="5">
    <location>
        <position position="362"/>
    </location>
</feature>
<dbReference type="PANTHER" id="PTHR43806">
    <property type="entry name" value="PEPTIDASE S8"/>
    <property type="match status" value="1"/>
</dbReference>
<evidence type="ECO:0000256" key="2">
    <source>
        <dbReference type="ARBA" id="ARBA00022670"/>
    </source>
</evidence>
<reference evidence="8" key="2">
    <citation type="submission" date="2023-04" db="EMBL/GenBank/DDBJ databases">
        <authorList>
            <person name="Beletskiy A.V."/>
            <person name="Mardanov A.V."/>
            <person name="Ravin N.V."/>
        </authorList>
    </citation>
    <scope>NUCLEOTIDE SEQUENCE</scope>
    <source>
        <strain evidence="8">GKL-01</strain>
    </source>
</reference>
<dbReference type="SUPFAM" id="SSF52743">
    <property type="entry name" value="Subtilisin-like"/>
    <property type="match status" value="1"/>
</dbReference>
<feature type="domain" description="Peptidase S8/S53" evidence="7">
    <location>
        <begin position="167"/>
        <end position="407"/>
    </location>
</feature>
<organism evidence="8">
    <name type="scientific">Candidatus Thiocaldithrix dubininis</name>
    <dbReference type="NCBI Taxonomy" id="3080823"/>
    <lineage>
        <taxon>Bacteria</taxon>
        <taxon>Pseudomonadati</taxon>
        <taxon>Pseudomonadota</taxon>
        <taxon>Gammaproteobacteria</taxon>
        <taxon>Thiotrichales</taxon>
        <taxon>Thiotrichaceae</taxon>
        <taxon>Candidatus Thiocaldithrix</taxon>
    </lineage>
</organism>
<dbReference type="InterPro" id="IPR036852">
    <property type="entry name" value="Peptidase_S8/S53_dom_sf"/>
</dbReference>
<feature type="signal peptide" evidence="6">
    <location>
        <begin position="1"/>
        <end position="18"/>
    </location>
</feature>
<comment type="similarity">
    <text evidence="1 5">Belongs to the peptidase S8 family.</text>
</comment>
<keyword evidence="3 5" id="KW-0378">Hydrolase</keyword>
<name>A0AA95H8Q9_9GAMM</name>
<gene>
    <name evidence="8" type="ORF">QJT80_12860</name>
</gene>
<accession>A0AA95H8Q9</accession>
<evidence type="ECO:0000256" key="4">
    <source>
        <dbReference type="ARBA" id="ARBA00022825"/>
    </source>
</evidence>
<dbReference type="Pfam" id="PF00082">
    <property type="entry name" value="Peptidase_S8"/>
    <property type="match status" value="1"/>
</dbReference>
<dbReference type="GO" id="GO:0006508">
    <property type="term" value="P:proteolysis"/>
    <property type="evidence" value="ECO:0007669"/>
    <property type="project" value="UniProtKB-KW"/>
</dbReference>
<dbReference type="PANTHER" id="PTHR43806:SF11">
    <property type="entry name" value="CEREVISIN-RELATED"/>
    <property type="match status" value="1"/>
</dbReference>
<keyword evidence="6" id="KW-0732">Signal</keyword>
<keyword evidence="4 5" id="KW-0720">Serine protease</keyword>
<feature type="active site" description="Charge relay system" evidence="5">
    <location>
        <position position="206"/>
    </location>
</feature>
<dbReference type="PRINTS" id="PR00723">
    <property type="entry name" value="SUBTILISIN"/>
</dbReference>
<dbReference type="InterPro" id="IPR000209">
    <property type="entry name" value="Peptidase_S8/S53_dom"/>
</dbReference>